<organism evidence="9 10">
    <name type="scientific">Azohydromonas lata</name>
    <dbReference type="NCBI Taxonomy" id="45677"/>
    <lineage>
        <taxon>Bacteria</taxon>
        <taxon>Pseudomonadati</taxon>
        <taxon>Pseudomonadota</taxon>
        <taxon>Betaproteobacteria</taxon>
        <taxon>Burkholderiales</taxon>
        <taxon>Sphaerotilaceae</taxon>
        <taxon>Azohydromonas</taxon>
    </lineage>
</organism>
<dbReference type="PANTHER" id="PTHR30097:SF15">
    <property type="entry name" value="CATION EFFLUX SYSTEM PROTEIN CUSB"/>
    <property type="match status" value="1"/>
</dbReference>
<proteinExistence type="inferred from homology"/>
<feature type="coiled-coil region" evidence="3">
    <location>
        <begin position="168"/>
        <end position="195"/>
    </location>
</feature>
<accession>A0ABU5I9A8</accession>
<keyword evidence="3" id="KW-0175">Coiled coil</keyword>
<dbReference type="Pfam" id="PF25973">
    <property type="entry name" value="BSH_CzcB"/>
    <property type="match status" value="1"/>
</dbReference>
<sequence length="397" mass="42197">MRKKTMKNLMQPGGRRALVALAAAALLSACGGPKNEQPVVKDEKAQAQAEESSLIKLSAEEAQRAGLQVQALQPQAQADVVTVTATIRANQDHFAHVAPRVEGRLTQIVAKLGDQVRAGQTLAVLDSVALGEAQSAYQQAQASHRVAQSDFDRASKLVAEEIIPQKDYLRAQAELEKSRAELRAAEDKLRLLGASPQGAGRASASFELRSPLAGTVIEKKATIGELAGPGDALFTVADLSRVWIEANLSEDLLARVRVGAPASVTVTAYPGVRFPGKVSFIAGALDKDTRTVGARIEVDNQDGRLKPEMFATASIQTGQTRQDVLSVPDAAVLLLQGQPTVFVREKDGYEPRPVEPGDKLGGRTVLKSGVQPGDEVVTAGAYALKARLLKSQISDEH</sequence>
<dbReference type="EMBL" id="JAXOJX010000003">
    <property type="protein sequence ID" value="MDZ5455686.1"/>
    <property type="molecule type" value="Genomic_DNA"/>
</dbReference>
<evidence type="ECO:0000259" key="7">
    <source>
        <dbReference type="Pfam" id="PF25973"/>
    </source>
</evidence>
<dbReference type="Gene3D" id="1.10.287.470">
    <property type="entry name" value="Helix hairpin bin"/>
    <property type="match status" value="1"/>
</dbReference>
<keyword evidence="10" id="KW-1185">Reference proteome</keyword>
<evidence type="ECO:0000259" key="8">
    <source>
        <dbReference type="Pfam" id="PF25975"/>
    </source>
</evidence>
<evidence type="ECO:0000256" key="1">
    <source>
        <dbReference type="ARBA" id="ARBA00009477"/>
    </source>
</evidence>
<feature type="chain" id="PRO_5045411837" evidence="4">
    <location>
        <begin position="32"/>
        <end position="397"/>
    </location>
</feature>
<dbReference type="Pfam" id="PF25975">
    <property type="entry name" value="CzcB_C"/>
    <property type="match status" value="1"/>
</dbReference>
<dbReference type="RefSeq" id="WP_322464430.1">
    <property type="nucleotide sequence ID" value="NZ_JAXOJX010000003.1"/>
</dbReference>
<reference evidence="9 10" key="1">
    <citation type="submission" date="2023-11" db="EMBL/GenBank/DDBJ databases">
        <title>Draft genome of Azohydromonas lata strain H1 (DSM1123), a polyhydroxyalkanoate producer.</title>
        <authorList>
            <person name="Traversa D."/>
            <person name="D'Addabbo P."/>
            <person name="Pazzani C."/>
            <person name="Manzari C."/>
            <person name="Chiara M."/>
            <person name="Scrascia M."/>
        </authorList>
    </citation>
    <scope>NUCLEOTIDE SEQUENCE [LARGE SCALE GENOMIC DNA]</scope>
    <source>
        <strain evidence="9 10">H1</strain>
    </source>
</reference>
<evidence type="ECO:0000313" key="9">
    <source>
        <dbReference type="EMBL" id="MDZ5455686.1"/>
    </source>
</evidence>
<dbReference type="InterPro" id="IPR058649">
    <property type="entry name" value="CzcB_C"/>
</dbReference>
<dbReference type="InterPro" id="IPR058792">
    <property type="entry name" value="Beta-barrel_RND_2"/>
</dbReference>
<evidence type="ECO:0000313" key="10">
    <source>
        <dbReference type="Proteomes" id="UP001293718"/>
    </source>
</evidence>
<evidence type="ECO:0000256" key="2">
    <source>
        <dbReference type="ARBA" id="ARBA00022448"/>
    </source>
</evidence>
<dbReference type="Gene3D" id="2.40.30.170">
    <property type="match status" value="1"/>
</dbReference>
<evidence type="ECO:0000259" key="6">
    <source>
        <dbReference type="Pfam" id="PF25954"/>
    </source>
</evidence>
<dbReference type="Pfam" id="PF25893">
    <property type="entry name" value="HH_CzcB"/>
    <property type="match status" value="1"/>
</dbReference>
<name>A0ABU5I9A8_9BURK</name>
<feature type="domain" description="CzcB-like barrel-sandwich hybrid" evidence="7">
    <location>
        <begin position="94"/>
        <end position="238"/>
    </location>
</feature>
<dbReference type="SUPFAM" id="SSF111369">
    <property type="entry name" value="HlyD-like secretion proteins"/>
    <property type="match status" value="1"/>
</dbReference>
<gene>
    <name evidence="9" type="ORF">SM757_03775</name>
</gene>
<dbReference type="Pfam" id="PF25954">
    <property type="entry name" value="Beta-barrel_RND_2"/>
    <property type="match status" value="1"/>
</dbReference>
<feature type="domain" description="CusB-like beta-barrel" evidence="6">
    <location>
        <begin position="241"/>
        <end position="317"/>
    </location>
</feature>
<evidence type="ECO:0000256" key="3">
    <source>
        <dbReference type="SAM" id="Coils"/>
    </source>
</evidence>
<dbReference type="PANTHER" id="PTHR30097">
    <property type="entry name" value="CATION EFFLUX SYSTEM PROTEIN CUSB"/>
    <property type="match status" value="1"/>
</dbReference>
<dbReference type="NCBIfam" id="TIGR01730">
    <property type="entry name" value="RND_mfp"/>
    <property type="match status" value="1"/>
</dbReference>
<comment type="caution">
    <text evidence="9">The sequence shown here is derived from an EMBL/GenBank/DDBJ whole genome shotgun (WGS) entry which is preliminary data.</text>
</comment>
<dbReference type="Gene3D" id="2.40.50.100">
    <property type="match status" value="1"/>
</dbReference>
<keyword evidence="2" id="KW-0813">Transport</keyword>
<dbReference type="InterPro" id="IPR058648">
    <property type="entry name" value="HH_CzcB-like"/>
</dbReference>
<dbReference type="InterPro" id="IPR006143">
    <property type="entry name" value="RND_pump_MFP"/>
</dbReference>
<dbReference type="InterPro" id="IPR058647">
    <property type="entry name" value="BSH_CzcB-like"/>
</dbReference>
<feature type="signal peptide" evidence="4">
    <location>
        <begin position="1"/>
        <end position="31"/>
    </location>
</feature>
<evidence type="ECO:0000256" key="4">
    <source>
        <dbReference type="SAM" id="SignalP"/>
    </source>
</evidence>
<keyword evidence="4" id="KW-0732">Signal</keyword>
<evidence type="ECO:0000259" key="5">
    <source>
        <dbReference type="Pfam" id="PF25893"/>
    </source>
</evidence>
<dbReference type="InterPro" id="IPR051909">
    <property type="entry name" value="MFP_Cation_Efflux"/>
</dbReference>
<protein>
    <submittedName>
        <fullName evidence="9">Efflux RND transporter periplasmic adaptor subunit</fullName>
    </submittedName>
</protein>
<dbReference type="Gene3D" id="2.40.420.20">
    <property type="match status" value="1"/>
</dbReference>
<dbReference type="PROSITE" id="PS51257">
    <property type="entry name" value="PROKAR_LIPOPROTEIN"/>
    <property type="match status" value="1"/>
</dbReference>
<dbReference type="Proteomes" id="UP001293718">
    <property type="component" value="Unassembled WGS sequence"/>
</dbReference>
<feature type="domain" description="CzcB-like C-terminal circularly permuted SH3-like" evidence="8">
    <location>
        <begin position="326"/>
        <end position="385"/>
    </location>
</feature>
<comment type="similarity">
    <text evidence="1">Belongs to the membrane fusion protein (MFP) (TC 8.A.1) family.</text>
</comment>
<feature type="domain" description="CzcB-like alpha-helical hairpin" evidence="5">
    <location>
        <begin position="132"/>
        <end position="190"/>
    </location>
</feature>